<gene>
    <name evidence="4" type="primary">TPHA0M02090</name>
    <name evidence="4" type="ordered locus">TPHA_0M02090</name>
</gene>
<dbReference type="GO" id="GO:0060090">
    <property type="term" value="F:molecular adaptor activity"/>
    <property type="evidence" value="ECO:0007669"/>
    <property type="project" value="TreeGrafter"/>
</dbReference>
<dbReference type="InterPro" id="IPR032191">
    <property type="entry name" value="CNOT1_CAF1_bind"/>
</dbReference>
<keyword evidence="5" id="KW-1185">Reference proteome</keyword>
<proteinExistence type="predicted"/>
<organism evidence="4 5">
    <name type="scientific">Tetrapisispora phaffii (strain ATCC 24235 / CBS 4417 / NBRC 1672 / NRRL Y-8282 / UCD 70-5)</name>
    <name type="common">Yeast</name>
    <name type="synonym">Fabospora phaffii</name>
    <dbReference type="NCBI Taxonomy" id="1071381"/>
    <lineage>
        <taxon>Eukaryota</taxon>
        <taxon>Fungi</taxon>
        <taxon>Dikarya</taxon>
        <taxon>Ascomycota</taxon>
        <taxon>Saccharomycotina</taxon>
        <taxon>Saccharomycetes</taxon>
        <taxon>Saccharomycetales</taxon>
        <taxon>Saccharomycetaceae</taxon>
        <taxon>Tetrapisispora</taxon>
    </lineage>
</organism>
<protein>
    <submittedName>
        <fullName evidence="4">Uncharacterized protein</fullName>
    </submittedName>
</protein>
<dbReference type="Pfam" id="PF16415">
    <property type="entry name" value="CNOT1_CAF1_bind"/>
    <property type="match status" value="1"/>
</dbReference>
<dbReference type="EMBL" id="HE612868">
    <property type="protein sequence ID" value="CCE65783.1"/>
    <property type="molecule type" value="Genomic_DNA"/>
</dbReference>
<dbReference type="OrthoDB" id="1933107at2759"/>
<dbReference type="GO" id="GO:0000288">
    <property type="term" value="P:nuclear-transcribed mRNA catabolic process, deadenylation-dependent decay"/>
    <property type="evidence" value="ECO:0007669"/>
    <property type="project" value="TreeGrafter"/>
</dbReference>
<feature type="domain" description="CCR4-Not complex component Not1 C-terminal" evidence="1">
    <location>
        <begin position="1598"/>
        <end position="1962"/>
    </location>
</feature>
<dbReference type="Gene3D" id="1.25.40.800">
    <property type="match status" value="1"/>
</dbReference>
<dbReference type="RefSeq" id="XP_003688217.1">
    <property type="nucleotide sequence ID" value="XM_003688169.1"/>
</dbReference>
<dbReference type="Gene3D" id="1.25.40.790">
    <property type="match status" value="1"/>
</dbReference>
<dbReference type="InterPro" id="IPR007196">
    <property type="entry name" value="CCR4-Not_Not1_C"/>
</dbReference>
<dbReference type="Pfam" id="PF16417">
    <property type="entry name" value="CNOT1_TTP_bind"/>
    <property type="match status" value="1"/>
</dbReference>
<dbReference type="GeneID" id="11531908"/>
<dbReference type="InterPro" id="IPR038535">
    <property type="entry name" value="CNOT1_TTP_bind_sf"/>
</dbReference>
<dbReference type="eggNOG" id="KOG1831">
    <property type="taxonomic scope" value="Eukaryota"/>
</dbReference>
<dbReference type="STRING" id="1071381.G8C0R8"/>
<evidence type="ECO:0000259" key="3">
    <source>
        <dbReference type="Pfam" id="PF16417"/>
    </source>
</evidence>
<feature type="domain" description="CCR4-NOT transcription complex subunit 1 TTP binding" evidence="3">
    <location>
        <begin position="577"/>
        <end position="715"/>
    </location>
</feature>
<dbReference type="GO" id="GO:0017148">
    <property type="term" value="P:negative regulation of translation"/>
    <property type="evidence" value="ECO:0007669"/>
    <property type="project" value="InterPro"/>
</dbReference>
<accession>G8C0R8</accession>
<dbReference type="PANTHER" id="PTHR13162">
    <property type="entry name" value="CCR4-NOT TRANSCRIPTION COMPLEX"/>
    <property type="match status" value="1"/>
</dbReference>
<dbReference type="KEGG" id="tpf:TPHA_0M02090"/>
<dbReference type="GO" id="GO:0000932">
    <property type="term" value="C:P-body"/>
    <property type="evidence" value="ECO:0007669"/>
    <property type="project" value="TreeGrafter"/>
</dbReference>
<evidence type="ECO:0000259" key="2">
    <source>
        <dbReference type="Pfam" id="PF16415"/>
    </source>
</evidence>
<feature type="domain" description="CCR4-NOT transcription complex subunit 1 CAF1-binding" evidence="2">
    <location>
        <begin position="759"/>
        <end position="974"/>
    </location>
</feature>
<dbReference type="PANTHER" id="PTHR13162:SF8">
    <property type="entry name" value="CCR4-NOT TRANSCRIPTION COMPLEX SUBUNIT 1"/>
    <property type="match status" value="1"/>
</dbReference>
<dbReference type="Gene3D" id="1.25.40.840">
    <property type="entry name" value="CCR4-NOT transcription complex subunit 1 TTP binding domain"/>
    <property type="match status" value="1"/>
</dbReference>
<dbReference type="Proteomes" id="UP000005666">
    <property type="component" value="Chromosome 13"/>
</dbReference>
<dbReference type="InterPro" id="IPR040398">
    <property type="entry name" value="Not1"/>
</dbReference>
<dbReference type="OMA" id="VEPTHIE"/>
<dbReference type="Gene3D" id="1.25.40.180">
    <property type="match status" value="1"/>
</dbReference>
<evidence type="ECO:0000313" key="5">
    <source>
        <dbReference type="Proteomes" id="UP000005666"/>
    </source>
</evidence>
<evidence type="ECO:0000313" key="4">
    <source>
        <dbReference type="EMBL" id="CCE65783.1"/>
    </source>
</evidence>
<dbReference type="Pfam" id="PF04054">
    <property type="entry name" value="Not1"/>
    <property type="match status" value="1"/>
</dbReference>
<sequence length="1964" mass="229079">MNEAEFKPNNYEEVFVDDLKLTESAHIHSLLLNIDELNYEKIKRTILFYLEEVSEYAFIKYWKTILSINSNFIINSERRFRDLEEEPEDDRIMIHLLYDSLQELQYISMSKILLITDIILNDTFLSTICENMKLSHILRHLDPIIDDIIIKRLQIRNNYIPVESQLEEASKNIEKEFINIVASSNESNFWLKSSLLLEYADDNDRMKMLSLFITKLLISDKSILYLFPSSTNLEDVVNYLYKNNKLKNETMSFARYKALNWNNIFQVINKNISSEDVNAITPKSILFILALFNNIGIWKEFFGFPWDEDFVTTLLSFVRHFDERIKGSFLYSELNEQVIYQQNKLSEFHSEIPIFAYFNTITFLRFGFSKSVDMLSSDLKKLSIGIYDIPDNYLLTIMNNFEYLRNVIKEEATLINFTNNLLDQLMMQHPTTFEPLFQNINDLTILPLLLKKNEKKATYFNYFKENFDKINKMDIFLEALDIEDKLLFQKTEDPNKFTSVPKLNVNEIKLLINYLDEIVKSKVCTYTALELGQLLLETRNYLLKNEFDSTFDDKEYRLLMKFPKIILHDKFEGIELSENNLIIQKSVDNEVQKKLISLYKNELLLDDLIQYLIKLKLSTSIQDNELYCAFIYFLIFESDFFFQYPKTILEITAELWGLLIQNNVVEAVSLDVFCKIITKFQKSEDERLKLFATISSNIFNDKEIITLPKFLKTIKVNNPSNNTLFSSEMILESDNNANSKPTSFTRYFKDTPYSAKKDQIKPELVSDSKIYVLLLNLTEKNFTTNLKHFKVLVTPPYFTYFCRTILSKFISQTNDNKVFEKLIFGMNSKQLIECMIHETVSALLVLLDTDSCDISELHKLALWLGLITIAHDIEIANNILPLRQILIDSVENGYIDKVISTVCGILVHAKESHTFRFPNIWTSSILQELFQIYHLSVLSIPHLFEIEFLFNELFGNIKNFKMPELVAEYDRLSENDIPLGKKINNTKIEPQLSRKSVNHLTVFRIDKISNKATSTSILAIVSNLVGSSTLVSNKDLRETFGMAISKSVYTVVTNLYETGFEHVLPICLMETEKLYNVDMNEERLNLIIVEIMNKVPLKKLLLDATQCIKVDTKQNMELLCSMNSLKDLSMETDIDGTLQENESLIYKIFSSLLTELFFYEIKKFIMQKHKSELDSQDNIKCLREALKVSNLQKNNHQINNISMTAIKNETMAHDTPPGLSIISNQVARKPTVHNYLTTPENDDKNAVAHLINLYLRNLKSNILNSTDNGINLNGVISLNIQICTKILELFPKYNTNAELKSIIFHEVFQLLVITQNDSFKEIMFQFLKEFKHEFSNFKVFINWWFIKFLPLHPIYSKELLRFSFEKIIGNEDLDFILSSILLTNRSSSFIEFLCEFFFQCISNKSEMLLKSEFISTVEALSRFNNDAAKHVLNVFDSYSLLQNIESSSQTKKNKYILILIEFISLLKNSSTEGKVILVFLKQLFQKKVFCDTNDLIEFFNILLQYSEQMFTASTSATDALLVVDAVVVLFMNLLIYLDIDNLLRKDVVELFMSQISFHFNEQHNINKLNERFYFRLYSSLLCQWSSMVTDDFKSVENESIQHDLKEFIPIFYNTITSALHSFQPVLFPGFSFAFLSLISHRMLLPFYLQNESYWMDITLLFGDVLKFIDLYSTQEYVSTIIEVLTNGMINIFEKISDEYPQYLIANHSQLIALLPESSVKLKNIVLSSSPVGFETECYRKELDETVVNDSSAPSIKTDPTLIISRIKKPLVSYIRMPSSSSLMQINKDIYLRNLKTVNGIGYNVITVDPKKIRAIILFILIQLANELKKLSYKVVFNLNSSYYTLLKSMIFVDGSDKEEVRYRLISVIVEQLRYPNIHTFWCIYFLENIYQNHDETDDEIVLKEVQEIILRCIFERLLIVNDGPYPWGCVELLIHLINLRKVDITDLQLIKNNATFKSKLEQFF</sequence>
<dbReference type="HOGENOM" id="CLU_234547_0_0_1"/>
<name>G8C0R8_TETPH</name>
<dbReference type="InterPro" id="IPR032193">
    <property type="entry name" value="CNOT1_TTP_bind"/>
</dbReference>
<reference evidence="4 5" key="1">
    <citation type="journal article" date="2011" name="Proc. Natl. Acad. Sci. U.S.A.">
        <title>Evolutionary erosion of yeast sex chromosomes by mating-type switching accidents.</title>
        <authorList>
            <person name="Gordon J.L."/>
            <person name="Armisen D."/>
            <person name="Proux-Wera E."/>
            <person name="Oheigeartaigh S.S."/>
            <person name="Byrne K.P."/>
            <person name="Wolfe K.H."/>
        </authorList>
    </citation>
    <scope>NUCLEOTIDE SEQUENCE [LARGE SCALE GENOMIC DNA]</scope>
    <source>
        <strain evidence="5">ATCC 24235 / CBS 4417 / NBRC 1672 / NRRL Y-8282 / UCD 70-5</strain>
    </source>
</reference>
<evidence type="ECO:0000259" key="1">
    <source>
        <dbReference type="Pfam" id="PF04054"/>
    </source>
</evidence>
<dbReference type="GO" id="GO:0030015">
    <property type="term" value="C:CCR4-NOT core complex"/>
    <property type="evidence" value="ECO:0007669"/>
    <property type="project" value="InterPro"/>
</dbReference>